<reference evidence="2 3" key="1">
    <citation type="submission" date="2024-03" db="EMBL/GenBank/DDBJ databases">
        <title>Complete Genome Sequence and Annotation of Ignatzschineria larvae DSM 13226.</title>
        <authorList>
            <person name="Cantrell E."/>
            <person name="Burcham Z.M."/>
        </authorList>
    </citation>
    <scope>NUCLEOTIDE SEQUENCE [LARGE SCALE GENOMIC DNA]</scope>
    <source>
        <strain evidence="2 3">DSM 13226</strain>
    </source>
</reference>
<evidence type="ECO:0000259" key="1">
    <source>
        <dbReference type="Pfam" id="PF13847"/>
    </source>
</evidence>
<dbReference type="InterPro" id="IPR029063">
    <property type="entry name" value="SAM-dependent_MTases_sf"/>
</dbReference>
<feature type="domain" description="Methyltransferase" evidence="1">
    <location>
        <begin position="68"/>
        <end position="166"/>
    </location>
</feature>
<name>A0ABZ3BWG7_9GAMM</name>
<keyword evidence="2" id="KW-0808">Transferase</keyword>
<organism evidence="2 3">
    <name type="scientific">Ignatzschineria larvae DSM 13226</name>
    <dbReference type="NCBI Taxonomy" id="1111732"/>
    <lineage>
        <taxon>Bacteria</taxon>
        <taxon>Pseudomonadati</taxon>
        <taxon>Pseudomonadota</taxon>
        <taxon>Gammaproteobacteria</taxon>
        <taxon>Cardiobacteriales</taxon>
        <taxon>Ignatzschineriaceae</taxon>
        <taxon>Ignatzschineria</taxon>
    </lineage>
</organism>
<keyword evidence="2" id="KW-0489">Methyltransferase</keyword>
<dbReference type="CDD" id="cd02440">
    <property type="entry name" value="AdoMet_MTases"/>
    <property type="match status" value="1"/>
</dbReference>
<evidence type="ECO:0000313" key="3">
    <source>
        <dbReference type="Proteomes" id="UP001449178"/>
    </source>
</evidence>
<accession>A0ABZ3BWG7</accession>
<dbReference type="Gene3D" id="3.40.50.150">
    <property type="entry name" value="Vaccinia Virus protein VP39"/>
    <property type="match status" value="1"/>
</dbReference>
<sequence>MHIRSDLTTVFDIDFAELYRVHARNSLRQPKKSEDWDKKASRMGSHSSVANDYISAFLSRMDFNGVDTALDIGCGGGTIALALAPMIEKVYALDYSPKMLEVTDERASKLGITNYETILRSWEDDWSDIPECDICISSRSSMVTDLESALAKLNQKAKKAVYMTMTVEKDFMNREILKVLGRDYIGFPTYIYAVNILYQQGYRVSVDFIEARHQDSQQTIRNVNDFIQAVKWSIGDLTAQEVDTLTQYYEEEGNAFPSIYYTNRPWAFLKWRTDHQPF</sequence>
<keyword evidence="3" id="KW-1185">Reference proteome</keyword>
<proteinExistence type="predicted"/>
<evidence type="ECO:0000313" key="2">
    <source>
        <dbReference type="EMBL" id="WZW86845.1"/>
    </source>
</evidence>
<protein>
    <submittedName>
        <fullName evidence="2">Methyltransferase domain-containing protein</fullName>
    </submittedName>
</protein>
<gene>
    <name evidence="2" type="ORF">WMO13_05490</name>
</gene>
<dbReference type="SUPFAM" id="SSF53335">
    <property type="entry name" value="S-adenosyl-L-methionine-dependent methyltransferases"/>
    <property type="match status" value="1"/>
</dbReference>
<dbReference type="Pfam" id="PF13847">
    <property type="entry name" value="Methyltransf_31"/>
    <property type="match status" value="1"/>
</dbReference>
<dbReference type="GO" id="GO:0008168">
    <property type="term" value="F:methyltransferase activity"/>
    <property type="evidence" value="ECO:0007669"/>
    <property type="project" value="UniProtKB-KW"/>
</dbReference>
<dbReference type="RefSeq" id="WP_034856188.1">
    <property type="nucleotide sequence ID" value="NZ_CP150637.1"/>
</dbReference>
<dbReference type="InterPro" id="IPR025714">
    <property type="entry name" value="Methyltranfer_dom"/>
</dbReference>
<dbReference type="GO" id="GO:0032259">
    <property type="term" value="P:methylation"/>
    <property type="evidence" value="ECO:0007669"/>
    <property type="project" value="UniProtKB-KW"/>
</dbReference>
<dbReference type="Proteomes" id="UP001449178">
    <property type="component" value="Chromosome"/>
</dbReference>
<dbReference type="EMBL" id="CP150637">
    <property type="protein sequence ID" value="WZW86845.1"/>
    <property type="molecule type" value="Genomic_DNA"/>
</dbReference>